<dbReference type="InterPro" id="IPR016181">
    <property type="entry name" value="Acyl_CoA_acyltransferase"/>
</dbReference>
<dbReference type="PROSITE" id="PS51186">
    <property type="entry name" value="GNAT"/>
    <property type="match status" value="1"/>
</dbReference>
<comment type="caution">
    <text evidence="2">The sequence shown here is derived from an EMBL/GenBank/DDBJ whole genome shotgun (WGS) entry which is preliminary data.</text>
</comment>
<keyword evidence="3" id="KW-1185">Reference proteome</keyword>
<name>A0ABT4ECN9_PAEAL</name>
<protein>
    <submittedName>
        <fullName evidence="2">GNAT family N-acetyltransferase</fullName>
        <ecNumber evidence="2">2.3.1.-</ecNumber>
    </submittedName>
</protein>
<dbReference type="CDD" id="cd04301">
    <property type="entry name" value="NAT_SF"/>
    <property type="match status" value="1"/>
</dbReference>
<proteinExistence type="predicted"/>
<dbReference type="EC" id="2.3.1.-" evidence="2"/>
<dbReference type="SUPFAM" id="SSF55729">
    <property type="entry name" value="Acyl-CoA N-acyltransferases (Nat)"/>
    <property type="match status" value="1"/>
</dbReference>
<keyword evidence="2" id="KW-0012">Acyltransferase</keyword>
<sequence>MNQVAVARATQADKQRIQQLIQFYIYDFTEYTSAAIQEDGTYRPMPDIDKYWDEPRRHHPYLITVNGEAAGFLLIRVRDEQRHYYDFAHLFVMRKFRRTGVGRIAAKCIFQQYGGEWELHQLENNVPAQRFWDKVIDEISDGTVTVKMENGRRYQRFACK</sequence>
<dbReference type="Proteomes" id="UP001527090">
    <property type="component" value="Unassembled WGS sequence"/>
</dbReference>
<dbReference type="InterPro" id="IPR000182">
    <property type="entry name" value="GNAT_dom"/>
</dbReference>
<evidence type="ECO:0000313" key="3">
    <source>
        <dbReference type="Proteomes" id="UP001527090"/>
    </source>
</evidence>
<dbReference type="Gene3D" id="3.40.630.30">
    <property type="match status" value="1"/>
</dbReference>
<feature type="domain" description="N-acetyltransferase" evidence="1">
    <location>
        <begin position="15"/>
        <end position="160"/>
    </location>
</feature>
<keyword evidence="2" id="KW-0808">Transferase</keyword>
<evidence type="ECO:0000313" key="2">
    <source>
        <dbReference type="EMBL" id="MCY9531370.1"/>
    </source>
</evidence>
<dbReference type="RefSeq" id="WP_268632524.1">
    <property type="nucleotide sequence ID" value="NZ_JAMDLY010000014.1"/>
</dbReference>
<evidence type="ECO:0000259" key="1">
    <source>
        <dbReference type="PROSITE" id="PS51186"/>
    </source>
</evidence>
<reference evidence="2 3" key="1">
    <citation type="submission" date="2022-05" db="EMBL/GenBank/DDBJ databases">
        <title>Genome Sequencing of Bee-Associated Microbes.</title>
        <authorList>
            <person name="Dunlap C."/>
        </authorList>
    </citation>
    <scope>NUCLEOTIDE SEQUENCE [LARGE SCALE GENOMIC DNA]</scope>
    <source>
        <strain evidence="2 3">NRRL NRS-750</strain>
    </source>
</reference>
<dbReference type="GO" id="GO:0016746">
    <property type="term" value="F:acyltransferase activity"/>
    <property type="evidence" value="ECO:0007669"/>
    <property type="project" value="UniProtKB-KW"/>
</dbReference>
<dbReference type="Pfam" id="PF00583">
    <property type="entry name" value="Acetyltransf_1"/>
    <property type="match status" value="1"/>
</dbReference>
<accession>A0ABT4ECN9</accession>
<organism evidence="2 3">
    <name type="scientific">Paenibacillus alvei</name>
    <name type="common">Bacillus alvei</name>
    <dbReference type="NCBI Taxonomy" id="44250"/>
    <lineage>
        <taxon>Bacteria</taxon>
        <taxon>Bacillati</taxon>
        <taxon>Bacillota</taxon>
        <taxon>Bacilli</taxon>
        <taxon>Bacillales</taxon>
        <taxon>Paenibacillaceae</taxon>
        <taxon>Paenibacillus</taxon>
    </lineage>
</organism>
<dbReference type="EMBL" id="JAMDLY010000014">
    <property type="protein sequence ID" value="MCY9531370.1"/>
    <property type="molecule type" value="Genomic_DNA"/>
</dbReference>
<gene>
    <name evidence="2" type="ORF">M5X04_18855</name>
</gene>